<feature type="compositionally biased region" description="Basic and acidic residues" evidence="1">
    <location>
        <begin position="438"/>
        <end position="449"/>
    </location>
</feature>
<dbReference type="PANTHER" id="PTHR38703">
    <property type="entry name" value="CHROMOSOME 8, WHOLE GENOME SHOTGUN SEQUENCE"/>
    <property type="match status" value="1"/>
</dbReference>
<evidence type="ECO:0000313" key="3">
    <source>
        <dbReference type="Proteomes" id="UP001213000"/>
    </source>
</evidence>
<evidence type="ECO:0000256" key="1">
    <source>
        <dbReference type="SAM" id="MobiDB-lite"/>
    </source>
</evidence>
<dbReference type="AlphaFoldDB" id="A0AAD5VS01"/>
<accession>A0AAD5VS01</accession>
<reference evidence="2" key="1">
    <citation type="submission" date="2022-07" db="EMBL/GenBank/DDBJ databases">
        <title>Genome Sequence of Leucocoprinus birnbaumii.</title>
        <authorList>
            <person name="Buettner E."/>
        </authorList>
    </citation>
    <scope>NUCLEOTIDE SEQUENCE</scope>
    <source>
        <strain evidence="2">VT141</strain>
    </source>
</reference>
<proteinExistence type="predicted"/>
<keyword evidence="3" id="KW-1185">Reference proteome</keyword>
<gene>
    <name evidence="2" type="ORF">NP233_g6479</name>
</gene>
<feature type="compositionally biased region" description="Polar residues" evidence="1">
    <location>
        <begin position="39"/>
        <end position="53"/>
    </location>
</feature>
<protein>
    <recommendedName>
        <fullName evidence="4">Allergen</fullName>
    </recommendedName>
</protein>
<name>A0AAD5VS01_9AGAR</name>
<dbReference type="PANTHER" id="PTHR38703:SF1">
    <property type="entry name" value="ALLERGEN"/>
    <property type="match status" value="1"/>
</dbReference>
<feature type="region of interest" description="Disordered" evidence="1">
    <location>
        <begin position="424"/>
        <end position="449"/>
    </location>
</feature>
<feature type="region of interest" description="Disordered" evidence="1">
    <location>
        <begin position="1"/>
        <end position="229"/>
    </location>
</feature>
<sequence length="449" mass="49359">MAGITSALKNLTNPSGPAESEAKDVVSEGVDYGKERYGDSSSAPRRSATTGSQKLPPGTGPGTSGKPTSESAMEYDRERTREQGTIAGHGTDSAAAHGGGLADTHRESVKPIGERLQGSERLAADRDRDRDRERYASERSTGLGSGARTADRGATTAVSSSVPGQAAPVVSGRGVGTTVDRDRLVSRGSERSSSISRRSDVLEEAHQRGHSKFSARDTMPSGATQEDTNQLNPITHERIRHLETEELNRVREVDRHIHHIQHHIQPVIASETLTEQVKDYTHLERERTIIDKGVTVKEHTHHHVHHVIQPIIEKETIDRQRIRTTVPIHEITHEAPIIHQSQTHNAVPIEHFLQKGGILQNAVPTDDIGSRVLHSGQCTREIDGVADNLRDLDLTNTYGEREPIGATTTTTTARPLNYRDEKMLEKQKSLRAPDTQVDEPHRMVPMAHD</sequence>
<feature type="compositionally biased region" description="Basic and acidic residues" evidence="1">
    <location>
        <begin position="179"/>
        <end position="190"/>
    </location>
</feature>
<organism evidence="2 3">
    <name type="scientific">Leucocoprinus birnbaumii</name>
    <dbReference type="NCBI Taxonomy" id="56174"/>
    <lineage>
        <taxon>Eukaryota</taxon>
        <taxon>Fungi</taxon>
        <taxon>Dikarya</taxon>
        <taxon>Basidiomycota</taxon>
        <taxon>Agaricomycotina</taxon>
        <taxon>Agaricomycetes</taxon>
        <taxon>Agaricomycetidae</taxon>
        <taxon>Agaricales</taxon>
        <taxon>Agaricineae</taxon>
        <taxon>Agaricaceae</taxon>
        <taxon>Leucocoprinus</taxon>
    </lineage>
</organism>
<evidence type="ECO:0008006" key="4">
    <source>
        <dbReference type="Google" id="ProtNLM"/>
    </source>
</evidence>
<feature type="compositionally biased region" description="Basic and acidic residues" evidence="1">
    <location>
        <begin position="122"/>
        <end position="137"/>
    </location>
</feature>
<feature type="compositionally biased region" description="Basic and acidic residues" evidence="1">
    <location>
        <begin position="103"/>
        <end position="113"/>
    </location>
</feature>
<feature type="compositionally biased region" description="Basic and acidic residues" evidence="1">
    <location>
        <begin position="197"/>
        <end position="207"/>
    </location>
</feature>
<dbReference type="EMBL" id="JANIEX010000425">
    <property type="protein sequence ID" value="KAJ3567266.1"/>
    <property type="molecule type" value="Genomic_DNA"/>
</dbReference>
<dbReference type="Proteomes" id="UP001213000">
    <property type="component" value="Unassembled WGS sequence"/>
</dbReference>
<comment type="caution">
    <text evidence="2">The sequence shown here is derived from an EMBL/GenBank/DDBJ whole genome shotgun (WGS) entry which is preliminary data.</text>
</comment>
<feature type="compositionally biased region" description="Basic and acidic residues" evidence="1">
    <location>
        <begin position="20"/>
        <end position="38"/>
    </location>
</feature>
<feature type="compositionally biased region" description="Low complexity" evidence="1">
    <location>
        <begin position="146"/>
        <end position="157"/>
    </location>
</feature>
<evidence type="ECO:0000313" key="2">
    <source>
        <dbReference type="EMBL" id="KAJ3567266.1"/>
    </source>
</evidence>